<organism evidence="1 2">
    <name type="scientific">Caerostris extrusa</name>
    <name type="common">Bark spider</name>
    <name type="synonym">Caerostris bankana</name>
    <dbReference type="NCBI Taxonomy" id="172846"/>
    <lineage>
        <taxon>Eukaryota</taxon>
        <taxon>Metazoa</taxon>
        <taxon>Ecdysozoa</taxon>
        <taxon>Arthropoda</taxon>
        <taxon>Chelicerata</taxon>
        <taxon>Arachnida</taxon>
        <taxon>Araneae</taxon>
        <taxon>Araneomorphae</taxon>
        <taxon>Entelegynae</taxon>
        <taxon>Araneoidea</taxon>
        <taxon>Araneidae</taxon>
        <taxon>Caerostris</taxon>
    </lineage>
</organism>
<proteinExistence type="predicted"/>
<dbReference type="AlphaFoldDB" id="A0AAV4TEK0"/>
<comment type="caution">
    <text evidence="1">The sequence shown here is derived from an EMBL/GenBank/DDBJ whole genome shotgun (WGS) entry which is preliminary data.</text>
</comment>
<name>A0AAV4TEK0_CAEEX</name>
<dbReference type="EMBL" id="BPLR01011186">
    <property type="protein sequence ID" value="GIY44715.1"/>
    <property type="molecule type" value="Genomic_DNA"/>
</dbReference>
<sequence>MVCIPTASLLVFTYSNFRAHMSVRKRVFYDSGSHVEMMEYTHLASYLSQEFLHKTVQDMKDPVIDAANLVCTPLV</sequence>
<reference evidence="1 2" key="1">
    <citation type="submission" date="2021-06" db="EMBL/GenBank/DDBJ databases">
        <title>Caerostris extrusa draft genome.</title>
        <authorList>
            <person name="Kono N."/>
            <person name="Arakawa K."/>
        </authorList>
    </citation>
    <scope>NUCLEOTIDE SEQUENCE [LARGE SCALE GENOMIC DNA]</scope>
</reference>
<evidence type="ECO:0000313" key="1">
    <source>
        <dbReference type="EMBL" id="GIY44715.1"/>
    </source>
</evidence>
<gene>
    <name evidence="1" type="ORF">CEXT_495621</name>
</gene>
<keyword evidence="2" id="KW-1185">Reference proteome</keyword>
<protein>
    <submittedName>
        <fullName evidence="1">Uncharacterized protein</fullName>
    </submittedName>
</protein>
<accession>A0AAV4TEK0</accession>
<dbReference type="Proteomes" id="UP001054945">
    <property type="component" value="Unassembled WGS sequence"/>
</dbReference>
<evidence type="ECO:0000313" key="2">
    <source>
        <dbReference type="Proteomes" id="UP001054945"/>
    </source>
</evidence>